<keyword evidence="5 7" id="KW-0472">Membrane</keyword>
<feature type="transmembrane region" description="Helical" evidence="7">
    <location>
        <begin position="291"/>
        <end position="312"/>
    </location>
</feature>
<reference evidence="9" key="1">
    <citation type="journal article" date="2019" name="Plant J.">
        <title>Chlorella vulgaris genome assembly and annotation reveals the molecular basis for metabolic acclimation to high light conditions.</title>
        <authorList>
            <person name="Cecchin M."/>
            <person name="Marcolungo L."/>
            <person name="Rossato M."/>
            <person name="Girolomoni L."/>
            <person name="Cosentino E."/>
            <person name="Cuine S."/>
            <person name="Li-Beisson Y."/>
            <person name="Delledonne M."/>
            <person name="Ballottari M."/>
        </authorList>
    </citation>
    <scope>NUCLEOTIDE SEQUENCE</scope>
    <source>
        <strain evidence="9">211/11P</strain>
    </source>
</reference>
<reference evidence="9" key="2">
    <citation type="submission" date="2020-11" db="EMBL/GenBank/DDBJ databases">
        <authorList>
            <person name="Cecchin M."/>
            <person name="Marcolungo L."/>
            <person name="Rossato M."/>
            <person name="Girolomoni L."/>
            <person name="Cosentino E."/>
            <person name="Cuine S."/>
            <person name="Li-Beisson Y."/>
            <person name="Delledonne M."/>
            <person name="Ballottari M."/>
        </authorList>
    </citation>
    <scope>NUCLEOTIDE SEQUENCE</scope>
    <source>
        <strain evidence="9">211/11P</strain>
        <tissue evidence="9">Whole cell</tissue>
    </source>
</reference>
<accession>A0A9D4Z1J6</accession>
<dbReference type="SUPFAM" id="SSF103473">
    <property type="entry name" value="MFS general substrate transporter"/>
    <property type="match status" value="1"/>
</dbReference>
<evidence type="ECO:0000256" key="2">
    <source>
        <dbReference type="ARBA" id="ARBA00022448"/>
    </source>
</evidence>
<dbReference type="EMBL" id="SIDB01000001">
    <property type="protein sequence ID" value="KAI3437905.1"/>
    <property type="molecule type" value="Genomic_DNA"/>
</dbReference>
<dbReference type="PANTHER" id="PTHR43791:SF36">
    <property type="entry name" value="TRANSPORTER, PUTATIVE (AFU_ORTHOLOGUE AFUA_6G08340)-RELATED"/>
    <property type="match status" value="1"/>
</dbReference>
<evidence type="ECO:0000313" key="9">
    <source>
        <dbReference type="EMBL" id="KAI3437905.1"/>
    </source>
</evidence>
<protein>
    <recommendedName>
        <fullName evidence="8">Major facilitator superfamily (MFS) profile domain-containing protein</fullName>
    </recommendedName>
</protein>
<evidence type="ECO:0000313" key="10">
    <source>
        <dbReference type="Proteomes" id="UP001055712"/>
    </source>
</evidence>
<dbReference type="PROSITE" id="PS50850">
    <property type="entry name" value="MFS"/>
    <property type="match status" value="1"/>
</dbReference>
<dbReference type="InterPro" id="IPR036259">
    <property type="entry name" value="MFS_trans_sf"/>
</dbReference>
<feature type="transmembrane region" description="Helical" evidence="7">
    <location>
        <begin position="408"/>
        <end position="428"/>
    </location>
</feature>
<evidence type="ECO:0000259" key="8">
    <source>
        <dbReference type="PROSITE" id="PS50850"/>
    </source>
</evidence>
<feature type="transmembrane region" description="Helical" evidence="7">
    <location>
        <begin position="12"/>
        <end position="34"/>
    </location>
</feature>
<evidence type="ECO:0000256" key="5">
    <source>
        <dbReference type="ARBA" id="ARBA00023136"/>
    </source>
</evidence>
<evidence type="ECO:0000256" key="4">
    <source>
        <dbReference type="ARBA" id="ARBA00022989"/>
    </source>
</evidence>
<evidence type="ECO:0000256" key="3">
    <source>
        <dbReference type="ARBA" id="ARBA00022692"/>
    </source>
</evidence>
<evidence type="ECO:0000256" key="1">
    <source>
        <dbReference type="ARBA" id="ARBA00004141"/>
    </source>
</evidence>
<dbReference type="OrthoDB" id="196786at2759"/>
<dbReference type="InterPro" id="IPR011701">
    <property type="entry name" value="MFS"/>
</dbReference>
<dbReference type="Pfam" id="PF07690">
    <property type="entry name" value="MFS_1"/>
    <property type="match status" value="1"/>
</dbReference>
<keyword evidence="3 7" id="KW-0812">Transmembrane</keyword>
<comment type="caution">
    <text evidence="9">The sequence shown here is derived from an EMBL/GenBank/DDBJ whole genome shotgun (WGS) entry which is preliminary data.</text>
</comment>
<feature type="transmembrane region" description="Helical" evidence="7">
    <location>
        <begin position="354"/>
        <end position="372"/>
    </location>
</feature>
<feature type="domain" description="Major facilitator superfamily (MFS) profile" evidence="8">
    <location>
        <begin position="1"/>
        <end position="497"/>
    </location>
</feature>
<evidence type="ECO:0000256" key="7">
    <source>
        <dbReference type="SAM" id="Phobius"/>
    </source>
</evidence>
<keyword evidence="10" id="KW-1185">Reference proteome</keyword>
<feature type="transmembrane region" description="Helical" evidence="7">
    <location>
        <begin position="133"/>
        <end position="155"/>
    </location>
</feature>
<dbReference type="GO" id="GO:0016020">
    <property type="term" value="C:membrane"/>
    <property type="evidence" value="ECO:0007669"/>
    <property type="project" value="UniProtKB-SubCell"/>
</dbReference>
<feature type="region of interest" description="Disordered" evidence="6">
    <location>
        <begin position="251"/>
        <end position="274"/>
    </location>
</feature>
<dbReference type="InterPro" id="IPR020846">
    <property type="entry name" value="MFS_dom"/>
</dbReference>
<feature type="transmembrane region" description="Helical" evidence="7">
    <location>
        <begin position="472"/>
        <end position="493"/>
    </location>
</feature>
<comment type="subcellular location">
    <subcellularLocation>
        <location evidence="1">Membrane</location>
        <topology evidence="1">Multi-pass membrane protein</topology>
    </subcellularLocation>
</comment>
<dbReference type="Proteomes" id="UP001055712">
    <property type="component" value="Unassembled WGS sequence"/>
</dbReference>
<feature type="transmembrane region" description="Helical" evidence="7">
    <location>
        <begin position="384"/>
        <end position="402"/>
    </location>
</feature>
<dbReference type="GO" id="GO:0022857">
    <property type="term" value="F:transmembrane transporter activity"/>
    <property type="evidence" value="ECO:0007669"/>
    <property type="project" value="InterPro"/>
</dbReference>
<dbReference type="AlphaFoldDB" id="A0A9D4Z1J6"/>
<proteinExistence type="predicted"/>
<dbReference type="Gene3D" id="1.20.1250.20">
    <property type="entry name" value="MFS general substrate transporter like domains"/>
    <property type="match status" value="2"/>
</dbReference>
<keyword evidence="2" id="KW-0813">Transport</keyword>
<dbReference type="PANTHER" id="PTHR43791">
    <property type="entry name" value="PERMEASE-RELATED"/>
    <property type="match status" value="1"/>
</dbReference>
<keyword evidence="4 7" id="KW-1133">Transmembrane helix</keyword>
<feature type="transmembrane region" description="Helical" evidence="7">
    <location>
        <begin position="440"/>
        <end position="466"/>
    </location>
</feature>
<name>A0A9D4Z1J6_CHLVU</name>
<sequence>MDGDLGFSRTVHGIGSGLFFIGYLAQVPANMLCVALGPTRWLPILLVCWGAVAMCFAAISGTASFLVLRLLLGVAEAGAYPAIMYLLSLFYPPRMLGMAYTTVATATAVAGLLGAPLAAALTLLDGVGGLRGWQAMFLAEGLLPILLAAALPFLLPSSPLTARFLAPAEQQWLWQQVHGCRDVELVATPAGAEAAAMVASTEPSMSPAHEGHAADDTLLPREQGGAVHDRAADVERASHSNVEHAALLDPAQAASDESGASQHAKADGWEPGSHSSSSWAALRVGLSDSRIWHLACAMLLIDLTMNSINFFLPSLVRAALLGELQEDASPDSSSTESTEHGASSSTALLIKSSLLSALPFCGAAVCMVGNAWHAQRADERRLHTVAPMCFAALGLAATPLLSALGPGFALAALTLAASGIWATHGPFFSWPSALLDHKAAAIGFALVKTGGAVGGFLGPFGVGALADAFHGYTAAMLMLAGVALAAGALVLAFRDRR</sequence>
<feature type="transmembrane region" description="Helical" evidence="7">
    <location>
        <begin position="66"/>
        <end position="87"/>
    </location>
</feature>
<feature type="transmembrane region" description="Helical" evidence="7">
    <location>
        <begin position="99"/>
        <end position="121"/>
    </location>
</feature>
<feature type="transmembrane region" description="Helical" evidence="7">
    <location>
        <begin position="41"/>
        <end position="60"/>
    </location>
</feature>
<evidence type="ECO:0000256" key="6">
    <source>
        <dbReference type="SAM" id="MobiDB-lite"/>
    </source>
</evidence>
<organism evidence="9 10">
    <name type="scientific">Chlorella vulgaris</name>
    <name type="common">Green alga</name>
    <dbReference type="NCBI Taxonomy" id="3077"/>
    <lineage>
        <taxon>Eukaryota</taxon>
        <taxon>Viridiplantae</taxon>
        <taxon>Chlorophyta</taxon>
        <taxon>core chlorophytes</taxon>
        <taxon>Trebouxiophyceae</taxon>
        <taxon>Chlorellales</taxon>
        <taxon>Chlorellaceae</taxon>
        <taxon>Chlorella clade</taxon>
        <taxon>Chlorella</taxon>
    </lineage>
</organism>
<gene>
    <name evidence="9" type="ORF">D9Q98_000350</name>
</gene>